<dbReference type="InterPro" id="IPR042128">
    <property type="entry name" value="NuoE_dom"/>
</dbReference>
<reference evidence="8 9" key="1">
    <citation type="submission" date="2014-09" db="EMBL/GenBank/DDBJ databases">
        <title>Draft Genome Sequence of Draconibacterium sp. JN14CK-3.</title>
        <authorList>
            <person name="Dong C."/>
            <person name="Lai Q."/>
            <person name="Shao Z."/>
        </authorList>
    </citation>
    <scope>NUCLEOTIDE SEQUENCE [LARGE SCALE GENOMIC DNA]</scope>
    <source>
        <strain evidence="8 9">JN14CK-3</strain>
    </source>
</reference>
<dbReference type="InterPro" id="IPR036249">
    <property type="entry name" value="Thioredoxin-like_sf"/>
</dbReference>
<proteinExistence type="inferred from homology"/>
<evidence type="ECO:0000256" key="6">
    <source>
        <dbReference type="ARBA" id="ARBA00034078"/>
    </source>
</evidence>
<dbReference type="OrthoDB" id="9807941at2"/>
<dbReference type="CDD" id="cd03064">
    <property type="entry name" value="TRX_Fd_NuoE"/>
    <property type="match status" value="1"/>
</dbReference>
<sequence>MDPIQTLVKNLAEKHGRSRESVLPILQGVVEQENFLSERSMIEIAREIDIPAADVYGTATFYSFLETKPTGKFIIRVCKTITCAMKGKNQILFAIQDMLKIRLGETTPDKQFTLLETNCLGWCHKAPAMLINDEIYTELTPEKVREILSAYMKVNQNH</sequence>
<dbReference type="RefSeq" id="WP_045026815.1">
    <property type="nucleotide sequence ID" value="NZ_JRHC01000001.1"/>
</dbReference>
<keyword evidence="2 7" id="KW-0001">2Fe-2S</keyword>
<evidence type="ECO:0000256" key="1">
    <source>
        <dbReference type="ARBA" id="ARBA00010643"/>
    </source>
</evidence>
<dbReference type="NCBIfam" id="NF005722">
    <property type="entry name" value="PRK07539.1-2"/>
    <property type="match status" value="1"/>
</dbReference>
<dbReference type="SUPFAM" id="SSF52833">
    <property type="entry name" value="Thioredoxin-like"/>
    <property type="match status" value="1"/>
</dbReference>
<comment type="similarity">
    <text evidence="1">Belongs to the complex I 24 kDa subunit family.</text>
</comment>
<dbReference type="PIRSF" id="PIRSF000216">
    <property type="entry name" value="NADH_DH_24kDa"/>
    <property type="match status" value="1"/>
</dbReference>
<dbReference type="EMBL" id="JRHC01000001">
    <property type="protein sequence ID" value="KJF45044.1"/>
    <property type="molecule type" value="Genomic_DNA"/>
</dbReference>
<evidence type="ECO:0000256" key="4">
    <source>
        <dbReference type="ARBA" id="ARBA00023004"/>
    </source>
</evidence>
<feature type="binding site" evidence="7">
    <location>
        <position position="78"/>
    </location>
    <ligand>
        <name>[2Fe-2S] cluster</name>
        <dbReference type="ChEBI" id="CHEBI:190135"/>
    </ligand>
</feature>
<dbReference type="GO" id="GO:0003954">
    <property type="term" value="F:NADH dehydrogenase activity"/>
    <property type="evidence" value="ECO:0007669"/>
    <property type="project" value="TreeGrafter"/>
</dbReference>
<dbReference type="PANTHER" id="PTHR10371:SF3">
    <property type="entry name" value="NADH DEHYDROGENASE [UBIQUINONE] FLAVOPROTEIN 2, MITOCHONDRIAL"/>
    <property type="match status" value="1"/>
</dbReference>
<dbReference type="InterPro" id="IPR002023">
    <property type="entry name" value="NuoE-like"/>
</dbReference>
<keyword evidence="3 7" id="KW-0479">Metal-binding</keyword>
<feature type="binding site" evidence="7">
    <location>
        <position position="83"/>
    </location>
    <ligand>
        <name>[2Fe-2S] cluster</name>
        <dbReference type="ChEBI" id="CHEBI:190135"/>
    </ligand>
</feature>
<evidence type="ECO:0000313" key="9">
    <source>
        <dbReference type="Proteomes" id="UP000032544"/>
    </source>
</evidence>
<dbReference type="PANTHER" id="PTHR10371">
    <property type="entry name" value="NADH DEHYDROGENASE UBIQUINONE FLAVOPROTEIN 2, MITOCHONDRIAL"/>
    <property type="match status" value="1"/>
</dbReference>
<evidence type="ECO:0000313" key="8">
    <source>
        <dbReference type="EMBL" id="KJF45044.1"/>
    </source>
</evidence>
<comment type="cofactor">
    <cofactor evidence="6">
        <name>[2Fe-2S] cluster</name>
        <dbReference type="ChEBI" id="CHEBI:190135"/>
    </cofactor>
</comment>
<evidence type="ECO:0000256" key="3">
    <source>
        <dbReference type="ARBA" id="ARBA00022723"/>
    </source>
</evidence>
<name>A0A0D8JE55_9BACT</name>
<dbReference type="InterPro" id="IPR041921">
    <property type="entry name" value="NuoE_N"/>
</dbReference>
<dbReference type="FunFam" id="3.40.30.10:FF:000015">
    <property type="entry name" value="NADH-quinone oxidoreductase subunit E"/>
    <property type="match status" value="1"/>
</dbReference>
<keyword evidence="9" id="KW-1185">Reference proteome</keyword>
<dbReference type="Pfam" id="PF01257">
    <property type="entry name" value="2Fe-2S_thioredx"/>
    <property type="match status" value="1"/>
</dbReference>
<evidence type="ECO:0000256" key="7">
    <source>
        <dbReference type="PIRSR" id="PIRSR000216-1"/>
    </source>
</evidence>
<keyword evidence="4 7" id="KW-0408">Iron</keyword>
<feature type="binding site" evidence="7">
    <location>
        <position position="123"/>
    </location>
    <ligand>
        <name>[2Fe-2S] cluster</name>
        <dbReference type="ChEBI" id="CHEBI:190135"/>
    </ligand>
</feature>
<dbReference type="AlphaFoldDB" id="A0A0D8JE55"/>
<evidence type="ECO:0000256" key="5">
    <source>
        <dbReference type="ARBA" id="ARBA00023014"/>
    </source>
</evidence>
<gene>
    <name evidence="8" type="ORF">LH29_06420</name>
</gene>
<accession>A0A0D8JE55</accession>
<comment type="cofactor">
    <cofactor evidence="7">
        <name>[2Fe-2S] cluster</name>
        <dbReference type="ChEBI" id="CHEBI:190135"/>
    </cofactor>
    <text evidence="7">Binds 1 [2Fe-2S] cluster.</text>
</comment>
<dbReference type="GO" id="GO:0046872">
    <property type="term" value="F:metal ion binding"/>
    <property type="evidence" value="ECO:0007669"/>
    <property type="project" value="UniProtKB-KW"/>
</dbReference>
<comment type="caution">
    <text evidence="8">The sequence shown here is derived from an EMBL/GenBank/DDBJ whole genome shotgun (WGS) entry which is preliminary data.</text>
</comment>
<dbReference type="Gene3D" id="3.40.30.10">
    <property type="entry name" value="Glutaredoxin"/>
    <property type="match status" value="1"/>
</dbReference>
<dbReference type="Gene3D" id="1.10.10.1590">
    <property type="entry name" value="NADH-quinone oxidoreductase subunit E"/>
    <property type="match status" value="1"/>
</dbReference>
<evidence type="ECO:0000256" key="2">
    <source>
        <dbReference type="ARBA" id="ARBA00022714"/>
    </source>
</evidence>
<dbReference type="Proteomes" id="UP000032544">
    <property type="component" value="Unassembled WGS sequence"/>
</dbReference>
<feature type="binding site" evidence="7">
    <location>
        <position position="119"/>
    </location>
    <ligand>
        <name>[2Fe-2S] cluster</name>
        <dbReference type="ChEBI" id="CHEBI:190135"/>
    </ligand>
</feature>
<keyword evidence="5 7" id="KW-0411">Iron-sulfur</keyword>
<dbReference type="GO" id="GO:0051537">
    <property type="term" value="F:2 iron, 2 sulfur cluster binding"/>
    <property type="evidence" value="ECO:0007669"/>
    <property type="project" value="UniProtKB-KW"/>
</dbReference>
<protein>
    <submittedName>
        <fullName evidence="8">NADH dehydrogenase</fullName>
    </submittedName>
</protein>
<dbReference type="PROSITE" id="PS01099">
    <property type="entry name" value="COMPLEX1_24K"/>
    <property type="match status" value="1"/>
</dbReference>
<dbReference type="STRING" id="1544798.LH29_06420"/>
<organism evidence="8 9">
    <name type="scientific">Draconibacterium sediminis</name>
    <dbReference type="NCBI Taxonomy" id="1544798"/>
    <lineage>
        <taxon>Bacteria</taxon>
        <taxon>Pseudomonadati</taxon>
        <taxon>Bacteroidota</taxon>
        <taxon>Bacteroidia</taxon>
        <taxon>Marinilabiliales</taxon>
        <taxon>Prolixibacteraceae</taxon>
        <taxon>Draconibacterium</taxon>
    </lineage>
</organism>